<evidence type="ECO:0000313" key="3">
    <source>
        <dbReference type="EMBL" id="ODH21706.1"/>
    </source>
</evidence>
<dbReference type="PANTHER" id="PTHR23082">
    <property type="entry name" value="TRANSCRIPTION INITIATION FACTOR IIIC TFIIIC , POLYPEPTIDE 3-RELATED"/>
    <property type="match status" value="1"/>
</dbReference>
<dbReference type="InterPro" id="IPR019734">
    <property type="entry name" value="TPR_rpt"/>
</dbReference>
<dbReference type="SUPFAM" id="SSF48452">
    <property type="entry name" value="TPR-like"/>
    <property type="match status" value="2"/>
</dbReference>
<feature type="compositionally biased region" description="Acidic residues" evidence="2">
    <location>
        <begin position="153"/>
        <end position="172"/>
    </location>
</feature>
<feature type="repeat" description="TPR" evidence="1">
    <location>
        <begin position="592"/>
        <end position="625"/>
    </location>
</feature>
<feature type="region of interest" description="Disordered" evidence="2">
    <location>
        <begin position="37"/>
        <end position="129"/>
    </location>
</feature>
<evidence type="ECO:0000256" key="1">
    <source>
        <dbReference type="PROSITE-ProRule" id="PRU00339"/>
    </source>
</evidence>
<feature type="region of interest" description="Disordered" evidence="2">
    <location>
        <begin position="1"/>
        <end position="20"/>
    </location>
</feature>
<gene>
    <name evidence="3" type="ORF">ACO22_05629</name>
</gene>
<feature type="compositionally biased region" description="Polar residues" evidence="2">
    <location>
        <begin position="99"/>
        <end position="112"/>
    </location>
</feature>
<dbReference type="AlphaFoldDB" id="A0A1D2J9Q9"/>
<feature type="repeat" description="TPR" evidence="1">
    <location>
        <begin position="970"/>
        <end position="1003"/>
    </location>
</feature>
<accession>A0A1D2J9Q9</accession>
<organism evidence="3 4">
    <name type="scientific">Paracoccidioides brasiliensis</name>
    <dbReference type="NCBI Taxonomy" id="121759"/>
    <lineage>
        <taxon>Eukaryota</taxon>
        <taxon>Fungi</taxon>
        <taxon>Dikarya</taxon>
        <taxon>Ascomycota</taxon>
        <taxon>Pezizomycotina</taxon>
        <taxon>Eurotiomycetes</taxon>
        <taxon>Eurotiomycetidae</taxon>
        <taxon>Onygenales</taxon>
        <taxon>Ajellomycetaceae</taxon>
        <taxon>Paracoccidioides</taxon>
    </lineage>
</organism>
<dbReference type="InterPro" id="IPR039340">
    <property type="entry name" value="Tfc4/TFIIIC-102/Sfc4"/>
</dbReference>
<evidence type="ECO:0000313" key="4">
    <source>
        <dbReference type="Proteomes" id="UP000242814"/>
    </source>
</evidence>
<feature type="region of interest" description="Disordered" evidence="2">
    <location>
        <begin position="664"/>
        <end position="700"/>
    </location>
</feature>
<reference evidence="3 4" key="1">
    <citation type="submission" date="2016-06" db="EMBL/GenBank/DDBJ databases">
        <authorList>
            <person name="Kjaerup R.B."/>
            <person name="Dalgaard T.S."/>
            <person name="Juul-Madsen H.R."/>
        </authorList>
    </citation>
    <scope>NUCLEOTIDE SEQUENCE [LARGE SCALE GENOMIC DNA]</scope>
    <source>
        <strain evidence="3 4">Pb300</strain>
    </source>
</reference>
<dbReference type="SMART" id="SM00028">
    <property type="entry name" value="TPR"/>
    <property type="match status" value="7"/>
</dbReference>
<feature type="compositionally biased region" description="Polar residues" evidence="2">
    <location>
        <begin position="669"/>
        <end position="688"/>
    </location>
</feature>
<dbReference type="EMBL" id="LZYO01000258">
    <property type="protein sequence ID" value="ODH21706.1"/>
    <property type="molecule type" value="Genomic_DNA"/>
</dbReference>
<dbReference type="GO" id="GO:0006383">
    <property type="term" value="P:transcription by RNA polymerase III"/>
    <property type="evidence" value="ECO:0007669"/>
    <property type="project" value="InterPro"/>
</dbReference>
<dbReference type="Pfam" id="PF14559">
    <property type="entry name" value="TPR_19"/>
    <property type="match status" value="1"/>
</dbReference>
<protein>
    <recommendedName>
        <fullName evidence="5">Transcription factor tfiiic complex subunit sfc4</fullName>
    </recommendedName>
</protein>
<keyword evidence="1" id="KW-0802">TPR repeat</keyword>
<dbReference type="GO" id="GO:0000127">
    <property type="term" value="C:transcription factor TFIIIC complex"/>
    <property type="evidence" value="ECO:0007669"/>
    <property type="project" value="TreeGrafter"/>
</dbReference>
<proteinExistence type="predicted"/>
<feature type="region of interest" description="Disordered" evidence="2">
    <location>
        <begin position="148"/>
        <end position="215"/>
    </location>
</feature>
<comment type="caution">
    <text evidence="3">The sequence shown here is derived from an EMBL/GenBank/DDBJ whole genome shotgun (WGS) entry which is preliminary data.</text>
</comment>
<evidence type="ECO:0008006" key="5">
    <source>
        <dbReference type="Google" id="ProtNLM"/>
    </source>
</evidence>
<dbReference type="PANTHER" id="PTHR23082:SF0">
    <property type="entry name" value="GENERAL TRANSCRIPTION FACTOR 3C POLYPEPTIDE 3"/>
    <property type="match status" value="1"/>
</dbReference>
<dbReference type="Gene3D" id="1.25.40.10">
    <property type="entry name" value="Tetratricopeptide repeat domain"/>
    <property type="match status" value="3"/>
</dbReference>
<dbReference type="VEuPathDB" id="FungiDB:PADG_04042"/>
<sequence>MIPRATHDSSSARHFTPKSCLAPLQEPLLLGVVWRPTSPGKKQVTESPEITPKPAMEGTEGGATGQPSYESSYPDIPSSIYLARGDGTRPAISGAEQVQDISMVSGSESGFSGSDVPDANEEHEGSHRSNQKWFLEGIEAYADIPDIQTSEESSSEPETQEENQESGEEIDPDLGLYGRRRRKGRYAKDGPSNFGARGGKGIKRGPRKPIEPSLEFKNLHSEATSAFIDTDYERATVLVKQAIQINPEMFAAHSLLSEIFLAQGQKDKALAALFSGAHTRPKDPAVWMKVAKLILERAGEDRSSALQDVVYCYSRIVEIDQKNYDIRFKRAAVYRELGHNGKAAQEYERLLKDLPHNTTALRHLAETYIDLNEVHKAKSRYDESISYYTSLNLEEATDFTWSDVNIYAEFFSYLNDYEQGIFQLRSLSRWLLGRKDDTEWDDIIEDDREWDAEDFPRRADVPFFDPNKYPTESYGIGLPLELRVRLGIYRLKLGLQYREEALSHFSWLNPDDASEGALLYDFGDLFREAGDALKDAKLYQDALTYYQPLQRSREYADTGLFMAIAECNTACENDEAAENCYLTVVEYDENNIEARAKLAKFYEKLGLIEQALKYVNEAIELGRRESMPRRRRRFGSRALQLAKEFRSTEPREFAMATYEGPLGSENDDWATSSSPAGVSGGLVTSATPVSKKRKQGKEEDVGTDHISYLYSKLLELGPEMREGQEDATEDWLDIADALLRDFRSNRIFFPMQRHMMFLGYSREAQRKAGRLKSTTIMDEVEEMAGRLQASLGTPEIDPATIPNDYHSISFKQWLDIFLEYALVLAGQGQSEEAYDTLSAAGDASVWYHSKPSKFQIYTCWFTCALRLKDEETLSNISRWFMKEYQFVTDTYRLFAALSRLCGDPRKSLFHSSPSMKFMLRQIKAIDYTLPDDPLRPTAARRTRASVFQERATLTTKDASGQPIPAEDMDVSLLVLYGHILYAGASFTNALNYFFRAYALAPENPMVLLSIGLSYIHHSLKRQSDNRHYLIMQGLSFMQEYRRVREKSPIPQERQEVEFNFARVWQMLGLMHLAVRGYQRCLAFSGEIGAERERFKKQKEMATAVGDGTSDKRVWVEDFSREAAFALQCLYSFSGETKLAKEITDRWLII</sequence>
<dbReference type="Proteomes" id="UP000242814">
    <property type="component" value="Unassembled WGS sequence"/>
</dbReference>
<dbReference type="PROSITE" id="PS50005">
    <property type="entry name" value="TPR"/>
    <property type="match status" value="2"/>
</dbReference>
<dbReference type="InterPro" id="IPR011990">
    <property type="entry name" value="TPR-like_helical_dom_sf"/>
</dbReference>
<dbReference type="VEuPathDB" id="FungiDB:PABG_01441"/>
<name>A0A1D2J9Q9_PARBR</name>
<evidence type="ECO:0000256" key="2">
    <source>
        <dbReference type="SAM" id="MobiDB-lite"/>
    </source>
</evidence>
<feature type="compositionally biased region" description="Basic and acidic residues" evidence="2">
    <location>
        <begin position="1"/>
        <end position="11"/>
    </location>
</feature>